<evidence type="ECO:0000256" key="4">
    <source>
        <dbReference type="ARBA" id="ARBA00023136"/>
    </source>
</evidence>
<keyword evidence="3" id="KW-1133">Transmembrane helix</keyword>
<evidence type="ECO:0000313" key="6">
    <source>
        <dbReference type="EMBL" id="EGC86327.1"/>
    </source>
</evidence>
<dbReference type="InterPro" id="IPR010652">
    <property type="entry name" value="DUF1232"/>
</dbReference>
<dbReference type="Proteomes" id="UP000003155">
    <property type="component" value="Unassembled WGS sequence"/>
</dbReference>
<dbReference type="Pfam" id="PF06803">
    <property type="entry name" value="DUF1232"/>
    <property type="match status" value="1"/>
</dbReference>
<evidence type="ECO:0000259" key="5">
    <source>
        <dbReference type="Pfam" id="PF06803"/>
    </source>
</evidence>
<dbReference type="EMBL" id="AEXO01000067">
    <property type="protein sequence ID" value="EGC86327.1"/>
    <property type="molecule type" value="Genomic_DNA"/>
</dbReference>
<evidence type="ECO:0000313" key="7">
    <source>
        <dbReference type="Proteomes" id="UP000003155"/>
    </source>
</evidence>
<dbReference type="PIRSF" id="PIRSF031804">
    <property type="entry name" value="UCP031804"/>
    <property type="match status" value="1"/>
</dbReference>
<evidence type="ECO:0000256" key="3">
    <source>
        <dbReference type="ARBA" id="ARBA00022989"/>
    </source>
</evidence>
<dbReference type="GO" id="GO:0012505">
    <property type="term" value="C:endomembrane system"/>
    <property type="evidence" value="ECO:0007669"/>
    <property type="project" value="UniProtKB-SubCell"/>
</dbReference>
<evidence type="ECO:0000256" key="2">
    <source>
        <dbReference type="ARBA" id="ARBA00022692"/>
    </source>
</evidence>
<keyword evidence="7" id="KW-1185">Reference proteome</keyword>
<dbReference type="RefSeq" id="WP_004353363.1">
    <property type="nucleotide sequence ID" value="NZ_AEXO01000067.1"/>
</dbReference>
<keyword evidence="4" id="KW-0472">Membrane</keyword>
<dbReference type="AlphaFoldDB" id="F0H773"/>
<keyword evidence="2" id="KW-0812">Transmembrane</keyword>
<feature type="domain" description="DUF1232" evidence="5">
    <location>
        <begin position="54"/>
        <end position="88"/>
    </location>
</feature>
<comment type="subcellular location">
    <subcellularLocation>
        <location evidence="1">Endomembrane system</location>
        <topology evidence="1">Multi-pass membrane protein</topology>
    </subcellularLocation>
</comment>
<reference evidence="6 7" key="1">
    <citation type="submission" date="2011-02" db="EMBL/GenBank/DDBJ databases">
        <authorList>
            <person name="Durkin A.S."/>
            <person name="Madupu R."/>
            <person name="Torralba M."/>
            <person name="Gillis M."/>
            <person name="Methe B."/>
            <person name="Sutton G."/>
            <person name="Nelson K.E."/>
        </authorList>
    </citation>
    <scope>NUCLEOTIDE SEQUENCE [LARGE SCALE GENOMIC DNA]</scope>
    <source>
        <strain evidence="6 7">CRIS 18C-A</strain>
    </source>
</reference>
<sequence length="135" mass="15068">MDLPDLQKYKDKFSQQSFIEKIQRIAKRAGAKLVYVALILYYLIQSDKVSLKDKAVIIGALGYLISPLDVVPDAIPIAGLGDDLTVLLYALGKVWTSVDEEMKGKARGKLSKWFDDDEINFTEDLFADNPSDTPV</sequence>
<organism evidence="6 7">
    <name type="scientific">Prevotella denticola CRIS 18C-A</name>
    <dbReference type="NCBI Taxonomy" id="944557"/>
    <lineage>
        <taxon>Bacteria</taxon>
        <taxon>Pseudomonadati</taxon>
        <taxon>Bacteroidota</taxon>
        <taxon>Bacteroidia</taxon>
        <taxon>Bacteroidales</taxon>
        <taxon>Prevotellaceae</taxon>
        <taxon>Prevotella</taxon>
    </lineage>
</organism>
<proteinExistence type="predicted"/>
<accession>F0H773</accession>
<evidence type="ECO:0000256" key="1">
    <source>
        <dbReference type="ARBA" id="ARBA00004127"/>
    </source>
</evidence>
<gene>
    <name evidence="6" type="ORF">HMPREF9303_1304</name>
</gene>
<dbReference type="InterPro" id="IPR016983">
    <property type="entry name" value="UCP031804"/>
</dbReference>
<dbReference type="GeneID" id="66710854"/>
<name>F0H773_9BACT</name>
<protein>
    <recommendedName>
        <fullName evidence="5">DUF1232 domain-containing protein</fullName>
    </recommendedName>
</protein>
<comment type="caution">
    <text evidence="6">The sequence shown here is derived from an EMBL/GenBank/DDBJ whole genome shotgun (WGS) entry which is preliminary data.</text>
</comment>